<evidence type="ECO:0000256" key="4">
    <source>
        <dbReference type="ARBA" id="ARBA00022827"/>
    </source>
</evidence>
<dbReference type="GO" id="GO:0043420">
    <property type="term" value="P:anthranilate metabolic process"/>
    <property type="evidence" value="ECO:0007669"/>
    <property type="project" value="UniProtKB-UniRule"/>
</dbReference>
<dbReference type="Gene3D" id="3.50.50.60">
    <property type="entry name" value="FAD/NAD(P)-binding domain"/>
    <property type="match status" value="1"/>
</dbReference>
<dbReference type="Proteomes" id="UP000237144">
    <property type="component" value="Unassembled WGS sequence"/>
</dbReference>
<accession>A0A2S5B9D2</accession>
<dbReference type="GO" id="GO:0070189">
    <property type="term" value="P:kynurenine metabolic process"/>
    <property type="evidence" value="ECO:0007669"/>
    <property type="project" value="TreeGrafter"/>
</dbReference>
<dbReference type="EC" id="1.14.13.9" evidence="9"/>
<dbReference type="AlphaFoldDB" id="A0A2S5B9D2"/>
<sequence>MTASSSDQDGDRTALVVGAGLVGTLCAAMLASRGWTVTLIEYRSDPRLGSHAERARSINLALSPRGIEALRSVSEELVERVLKEGIEMRGRMVHKKAKREGDRVDKDGQDYGNYDEGECIRSTSRTGLGIQLLDHLDGLPKEGRGSVTTLFETKLVEMDLRTNKGVDVTLQGKGGEPRKEHFDFVVGGDGAYSQVRQQMMRGSRLRFDYRQYFAAHSYLELSIPPGPNDTFLLEPNYLHIWPRGEFMLIALANLDKSFTLTLFAHDSTFSTIDAQLASGNFSASKGLNPVVELFRKEFPDALEHMGEEALLRSWKENPKDGLITVECKPYHYQDKVLLIGDAAHGMVPFYGQGMNCGFEDVRVLSAMLDHYGASPSPLVPSPLPYSEVAPILPVPSTASKAAEQSPLAQALAAYTAIRAPSLSAIQQLAQRNYTEMASSVLSPLYLLRRGLDSLLSSLSALPLFAIPRDSDPTKDRGGRWESLYRMVTFRPGLAYEEVIRRSEWQQRVLRRTVEYLGASVLVGVTAAVGLKYAGRYRLVRVA</sequence>
<dbReference type="UniPathway" id="UPA00253">
    <property type="reaction ID" value="UER00328"/>
</dbReference>
<dbReference type="GO" id="GO:0071949">
    <property type="term" value="F:FAD binding"/>
    <property type="evidence" value="ECO:0007669"/>
    <property type="project" value="InterPro"/>
</dbReference>
<evidence type="ECO:0000256" key="5">
    <source>
        <dbReference type="ARBA" id="ARBA00022857"/>
    </source>
</evidence>
<name>A0A2S5B9D2_9BASI</name>
<evidence type="ECO:0000256" key="6">
    <source>
        <dbReference type="ARBA" id="ARBA00023002"/>
    </source>
</evidence>
<dbReference type="SUPFAM" id="SSF51905">
    <property type="entry name" value="FAD/NAD(P)-binding domain"/>
    <property type="match status" value="1"/>
</dbReference>
<dbReference type="HAMAP" id="MF_01971">
    <property type="entry name" value="Kynurenine_monooxygenase"/>
    <property type="match status" value="1"/>
</dbReference>
<dbReference type="PRINTS" id="PR00420">
    <property type="entry name" value="RNGMNOXGNASE"/>
</dbReference>
<dbReference type="STRING" id="741276.A0A2S5B9D2"/>
<keyword evidence="3 9" id="KW-0662">Pyridine nucleotide biosynthesis</keyword>
<keyword evidence="5 9" id="KW-0521">NADP</keyword>
<dbReference type="OrthoDB" id="10053569at2759"/>
<comment type="caution">
    <text evidence="11">The sequence shown here is derived from an EMBL/GenBank/DDBJ whole genome shotgun (WGS) entry which is preliminary data.</text>
</comment>
<comment type="catalytic activity">
    <reaction evidence="8 9">
        <text>L-kynurenine + NADPH + O2 + H(+) = 3-hydroxy-L-kynurenine + NADP(+) + H2O</text>
        <dbReference type="Rhea" id="RHEA:20545"/>
        <dbReference type="ChEBI" id="CHEBI:15377"/>
        <dbReference type="ChEBI" id="CHEBI:15378"/>
        <dbReference type="ChEBI" id="CHEBI:15379"/>
        <dbReference type="ChEBI" id="CHEBI:57783"/>
        <dbReference type="ChEBI" id="CHEBI:57959"/>
        <dbReference type="ChEBI" id="CHEBI:58125"/>
        <dbReference type="ChEBI" id="CHEBI:58349"/>
        <dbReference type="EC" id="1.14.13.9"/>
    </reaction>
</comment>
<keyword evidence="4 9" id="KW-0274">FAD</keyword>
<keyword evidence="9" id="KW-0472">Membrane</keyword>
<evidence type="ECO:0000256" key="3">
    <source>
        <dbReference type="ARBA" id="ARBA00022642"/>
    </source>
</evidence>
<evidence type="ECO:0000256" key="7">
    <source>
        <dbReference type="ARBA" id="ARBA00023033"/>
    </source>
</evidence>
<evidence type="ECO:0000256" key="1">
    <source>
        <dbReference type="ARBA" id="ARBA00001974"/>
    </source>
</evidence>
<dbReference type="InterPro" id="IPR036188">
    <property type="entry name" value="FAD/NAD-bd_sf"/>
</dbReference>
<feature type="domain" description="FAD-binding" evidence="10">
    <location>
        <begin position="13"/>
        <end position="199"/>
    </location>
</feature>
<dbReference type="PANTHER" id="PTHR46028:SF2">
    <property type="entry name" value="KYNURENINE 3-MONOOXYGENASE"/>
    <property type="match status" value="1"/>
</dbReference>
<dbReference type="GO" id="GO:0019805">
    <property type="term" value="P:quinolinate biosynthetic process"/>
    <property type="evidence" value="ECO:0007669"/>
    <property type="project" value="UniProtKB-UniRule"/>
</dbReference>
<keyword evidence="12" id="KW-1185">Reference proteome</keyword>
<dbReference type="PANTHER" id="PTHR46028">
    <property type="entry name" value="KYNURENINE 3-MONOOXYGENASE"/>
    <property type="match status" value="1"/>
</dbReference>
<feature type="domain" description="FAD-binding" evidence="10">
    <location>
        <begin position="328"/>
        <end position="368"/>
    </location>
</feature>
<keyword evidence="7 9" id="KW-0503">Monooxygenase</keyword>
<protein>
    <recommendedName>
        <fullName evidence="9">Kynurenine 3-monooxygenase</fullName>
        <ecNumber evidence="9">1.14.13.9</ecNumber>
    </recommendedName>
    <alternativeName>
        <fullName evidence="9">Biosynthesis of nicotinic acid protein 4</fullName>
    </alternativeName>
    <alternativeName>
        <fullName evidence="9">Kynurenine 3-hydroxylase</fullName>
    </alternativeName>
</protein>
<dbReference type="Pfam" id="PF01494">
    <property type="entry name" value="FAD_binding_3"/>
    <property type="match status" value="2"/>
</dbReference>
<dbReference type="GO" id="GO:0004502">
    <property type="term" value="F:kynurenine 3-monooxygenase activity"/>
    <property type="evidence" value="ECO:0007669"/>
    <property type="project" value="UniProtKB-UniRule"/>
</dbReference>
<evidence type="ECO:0000256" key="8">
    <source>
        <dbReference type="ARBA" id="ARBA00047818"/>
    </source>
</evidence>
<comment type="pathway">
    <text evidence="9">Cofactor biosynthesis; NAD(+) biosynthesis; quinolinate from L-kynurenine: step 1/3.</text>
</comment>
<organism evidence="11 12">
    <name type="scientific">Rhodotorula taiwanensis</name>
    <dbReference type="NCBI Taxonomy" id="741276"/>
    <lineage>
        <taxon>Eukaryota</taxon>
        <taxon>Fungi</taxon>
        <taxon>Dikarya</taxon>
        <taxon>Basidiomycota</taxon>
        <taxon>Pucciniomycotina</taxon>
        <taxon>Microbotryomycetes</taxon>
        <taxon>Sporidiobolales</taxon>
        <taxon>Sporidiobolaceae</taxon>
        <taxon>Rhodotorula</taxon>
    </lineage>
</organism>
<dbReference type="GO" id="GO:0005741">
    <property type="term" value="C:mitochondrial outer membrane"/>
    <property type="evidence" value="ECO:0007669"/>
    <property type="project" value="UniProtKB-SubCell"/>
</dbReference>
<dbReference type="InterPro" id="IPR027545">
    <property type="entry name" value="Kynurenine_monooxygenase"/>
</dbReference>
<dbReference type="InterPro" id="IPR002938">
    <property type="entry name" value="FAD-bd"/>
</dbReference>
<reference evidence="11 12" key="1">
    <citation type="journal article" date="2018" name="Front. Microbiol.">
        <title>Prospects for Fungal Bioremediation of Acidic Radioactive Waste Sites: Characterization and Genome Sequence of Rhodotorula taiwanensis MD1149.</title>
        <authorList>
            <person name="Tkavc R."/>
            <person name="Matrosova V.Y."/>
            <person name="Grichenko O.E."/>
            <person name="Gostincar C."/>
            <person name="Volpe R.P."/>
            <person name="Klimenkova P."/>
            <person name="Gaidamakova E.K."/>
            <person name="Zhou C.E."/>
            <person name="Stewart B.J."/>
            <person name="Lyman M.G."/>
            <person name="Malfatti S.A."/>
            <person name="Rubinfeld B."/>
            <person name="Courtot M."/>
            <person name="Singh J."/>
            <person name="Dalgard C.L."/>
            <person name="Hamilton T."/>
            <person name="Frey K.G."/>
            <person name="Gunde-Cimerman N."/>
            <person name="Dugan L."/>
            <person name="Daly M.J."/>
        </authorList>
    </citation>
    <scope>NUCLEOTIDE SEQUENCE [LARGE SCALE GENOMIC DNA]</scope>
    <source>
        <strain evidence="11 12">MD1149</strain>
    </source>
</reference>
<dbReference type="GO" id="GO:0006569">
    <property type="term" value="P:L-tryptophan catabolic process"/>
    <property type="evidence" value="ECO:0007669"/>
    <property type="project" value="UniProtKB-UniRule"/>
</dbReference>
<evidence type="ECO:0000256" key="9">
    <source>
        <dbReference type="HAMAP-Rule" id="MF_03018"/>
    </source>
</evidence>
<keyword evidence="6 9" id="KW-0560">Oxidoreductase</keyword>
<evidence type="ECO:0000313" key="11">
    <source>
        <dbReference type="EMBL" id="POY73377.1"/>
    </source>
</evidence>
<keyword evidence="9" id="KW-1000">Mitochondrion outer membrane</keyword>
<comment type="similarity">
    <text evidence="9">Belongs to the aromatic-ring hydroxylase family. KMO subfamily.</text>
</comment>
<comment type="function">
    <text evidence="9">Catalyzes the hydroxylation of L-kynurenine (L-Kyn) to form 3-hydroxy-L-kynurenine (L-3OHKyn). Required for synthesis of quinolinic acid.</text>
</comment>
<proteinExistence type="inferred from homology"/>
<comment type="subcellular location">
    <subcellularLocation>
        <location evidence="9">Mitochondrion outer membrane</location>
    </subcellularLocation>
</comment>
<dbReference type="GO" id="GO:0034354">
    <property type="term" value="P:'de novo' NAD+ biosynthetic process from L-tryptophan"/>
    <property type="evidence" value="ECO:0007669"/>
    <property type="project" value="UniProtKB-UniRule"/>
</dbReference>
<dbReference type="EMBL" id="PJQD01000038">
    <property type="protein sequence ID" value="POY73377.1"/>
    <property type="molecule type" value="Genomic_DNA"/>
</dbReference>
<gene>
    <name evidence="9" type="primary">BNA4</name>
    <name evidence="11" type="ORF">BMF94_3714</name>
</gene>
<evidence type="ECO:0000256" key="2">
    <source>
        <dbReference type="ARBA" id="ARBA00022630"/>
    </source>
</evidence>
<keyword evidence="2 9" id="KW-0285">Flavoprotein</keyword>
<comment type="cofactor">
    <cofactor evidence="1 9">
        <name>FAD</name>
        <dbReference type="ChEBI" id="CHEBI:57692"/>
    </cofactor>
</comment>
<evidence type="ECO:0000313" key="12">
    <source>
        <dbReference type="Proteomes" id="UP000237144"/>
    </source>
</evidence>
<keyword evidence="9" id="KW-0496">Mitochondrion</keyword>
<evidence type="ECO:0000259" key="10">
    <source>
        <dbReference type="Pfam" id="PF01494"/>
    </source>
</evidence>